<dbReference type="InterPro" id="IPR034733">
    <property type="entry name" value="AcCoA_carboxyl_beta"/>
</dbReference>
<keyword evidence="3" id="KW-0808">Transferase</keyword>
<evidence type="ECO:0000313" key="4">
    <source>
        <dbReference type="Proteomes" id="UP000555728"/>
    </source>
</evidence>
<evidence type="ECO:0000313" key="3">
    <source>
        <dbReference type="EMBL" id="MBB4284690.1"/>
    </source>
</evidence>
<dbReference type="EC" id="2.1.3.1" evidence="3"/>
<evidence type="ECO:0000259" key="2">
    <source>
        <dbReference type="PROSITE" id="PS50989"/>
    </source>
</evidence>
<organism evidence="3 4">
    <name type="scientific">Roseospira goensis</name>
    <dbReference type="NCBI Taxonomy" id="391922"/>
    <lineage>
        <taxon>Bacteria</taxon>
        <taxon>Pseudomonadati</taxon>
        <taxon>Pseudomonadota</taxon>
        <taxon>Alphaproteobacteria</taxon>
        <taxon>Rhodospirillales</taxon>
        <taxon>Rhodospirillaceae</taxon>
        <taxon>Roseospira</taxon>
    </lineage>
</organism>
<feature type="domain" description="CoA carboxyltransferase C-terminal" evidence="2">
    <location>
        <begin position="269"/>
        <end position="511"/>
    </location>
</feature>
<dbReference type="InterPro" id="IPR000438">
    <property type="entry name" value="Acetyl_CoA_COase_Trfase_b_su"/>
</dbReference>
<keyword evidence="4" id="KW-1185">Reference proteome</keyword>
<dbReference type="Gene3D" id="3.90.226.10">
    <property type="entry name" value="2-enoyl-CoA Hydratase, Chain A, domain 1"/>
    <property type="match status" value="2"/>
</dbReference>
<dbReference type="Proteomes" id="UP000555728">
    <property type="component" value="Unassembled WGS sequence"/>
</dbReference>
<protein>
    <submittedName>
        <fullName evidence="3">Methylmalonyl-CoA carboxyltransferase large subunit</fullName>
        <ecNumber evidence="3">2.1.3.1</ecNumber>
    </submittedName>
</protein>
<dbReference type="AlphaFoldDB" id="A0A7W6RWV2"/>
<dbReference type="RefSeq" id="WP_343056194.1">
    <property type="nucleotide sequence ID" value="NZ_JACIGI010000002.1"/>
</dbReference>
<dbReference type="EMBL" id="JACIGI010000002">
    <property type="protein sequence ID" value="MBB4284690.1"/>
    <property type="molecule type" value="Genomic_DNA"/>
</dbReference>
<name>A0A7W6RWV2_9PROT</name>
<comment type="caution">
    <text evidence="3">The sequence shown here is derived from an EMBL/GenBank/DDBJ whole genome shotgun (WGS) entry which is preliminary data.</text>
</comment>
<reference evidence="3 4" key="1">
    <citation type="submission" date="2020-08" db="EMBL/GenBank/DDBJ databases">
        <title>Genome sequencing of Purple Non-Sulfur Bacteria from various extreme environments.</title>
        <authorList>
            <person name="Mayer M."/>
        </authorList>
    </citation>
    <scope>NUCLEOTIDE SEQUENCE [LARGE SCALE GENOMIC DNA]</scope>
    <source>
        <strain evidence="3 4">JA135</strain>
    </source>
</reference>
<dbReference type="InterPro" id="IPR051047">
    <property type="entry name" value="AccD/PCCB"/>
</dbReference>
<dbReference type="PROSITE" id="PS50989">
    <property type="entry name" value="COA_CT_CTER"/>
    <property type="match status" value="1"/>
</dbReference>
<sequence>MSQGQGGAPPTPSMKEKIAGLAANRTRVEGGGGPAQIDKQHAAGKMTARQRIEHLVDTGSFQEIGLFARHRATSLGMADKDLPADGVVTGCARVDGKVVHLASQDFTVSGGAAGEVHSLKVAEMMEMSLKTGSPFVFINDSGGARVQEGIDSLSGYGRVFYTNVMLSGSVPQISLICGPCAGGASYSPALTDFIIQTRQAQMFITGPQVIKQVTGETVSAEALGGPDAQMNRSGVVHLVAENDEDALYQCRRLLSFLPSNNLEDPPQLPFDEPLEADPALNEIVPADVKAGYDVRDVIARCVDDGDLLEIQAGFAANLVIGFARIQGRSIGVVANQPSVKAGALDIDASDKAARFIRFCNAFNIPLVTFVDVPGFLPGVEQEYGGIIRHGAKMLFAYSATTVPKLTVILRKAYGGAYLAMCGKDLGADRVVAWPSAEVAVMGAEGAAEIVFRKAIAEAEDTGAKRAEMIRLYRETFANPYVAAGRRLVDDIIEPSETRRYLGQALASLWTKREVRPPKKHGLIPL</sequence>
<feature type="domain" description="CoA carboxyltransferase N-terminal" evidence="1">
    <location>
        <begin position="14"/>
        <end position="269"/>
    </location>
</feature>
<dbReference type="GO" id="GO:0004658">
    <property type="term" value="F:propionyl-CoA carboxylase activity"/>
    <property type="evidence" value="ECO:0007669"/>
    <property type="project" value="TreeGrafter"/>
</dbReference>
<dbReference type="PROSITE" id="PS50980">
    <property type="entry name" value="COA_CT_NTER"/>
    <property type="match status" value="1"/>
</dbReference>
<dbReference type="PANTHER" id="PTHR43842:SF2">
    <property type="entry name" value="PROPIONYL-COA CARBOXYLASE BETA CHAIN, MITOCHONDRIAL"/>
    <property type="match status" value="1"/>
</dbReference>
<dbReference type="GO" id="GO:0047154">
    <property type="term" value="F:methylmalonyl-CoA carboxytransferase activity"/>
    <property type="evidence" value="ECO:0007669"/>
    <property type="project" value="UniProtKB-EC"/>
</dbReference>
<dbReference type="GO" id="GO:0003989">
    <property type="term" value="F:acetyl-CoA carboxylase activity"/>
    <property type="evidence" value="ECO:0007669"/>
    <property type="project" value="InterPro"/>
</dbReference>
<dbReference type="GO" id="GO:0009317">
    <property type="term" value="C:acetyl-CoA carboxylase complex"/>
    <property type="evidence" value="ECO:0007669"/>
    <property type="project" value="InterPro"/>
</dbReference>
<dbReference type="InterPro" id="IPR011762">
    <property type="entry name" value="COA_CT_N"/>
</dbReference>
<dbReference type="GO" id="GO:0006633">
    <property type="term" value="P:fatty acid biosynthetic process"/>
    <property type="evidence" value="ECO:0007669"/>
    <property type="project" value="InterPro"/>
</dbReference>
<dbReference type="Pfam" id="PF01039">
    <property type="entry name" value="Carboxyl_trans"/>
    <property type="match status" value="1"/>
</dbReference>
<dbReference type="SUPFAM" id="SSF52096">
    <property type="entry name" value="ClpP/crotonase"/>
    <property type="match status" value="2"/>
</dbReference>
<dbReference type="PANTHER" id="PTHR43842">
    <property type="entry name" value="PROPIONYL-COA CARBOXYLASE BETA CHAIN"/>
    <property type="match status" value="1"/>
</dbReference>
<gene>
    <name evidence="3" type="ORF">GGD88_000397</name>
</gene>
<dbReference type="PRINTS" id="PR01070">
    <property type="entry name" value="ACCCTRFRASEB"/>
</dbReference>
<proteinExistence type="predicted"/>
<evidence type="ECO:0000259" key="1">
    <source>
        <dbReference type="PROSITE" id="PS50980"/>
    </source>
</evidence>
<dbReference type="InterPro" id="IPR011763">
    <property type="entry name" value="COA_CT_C"/>
</dbReference>
<dbReference type="InterPro" id="IPR029045">
    <property type="entry name" value="ClpP/crotonase-like_dom_sf"/>
</dbReference>
<accession>A0A7W6RWV2</accession>